<evidence type="ECO:0000313" key="2">
    <source>
        <dbReference type="Proteomes" id="UP000648722"/>
    </source>
</evidence>
<gene>
    <name evidence="1" type="ORF">GCM10007420_21220</name>
</gene>
<dbReference type="PANTHER" id="PTHR43857:SF1">
    <property type="entry name" value="YJGH FAMILY PROTEIN"/>
    <property type="match status" value="1"/>
</dbReference>
<organism evidence="1 2">
    <name type="scientific">Glycocaulis albus</name>
    <dbReference type="NCBI Taxonomy" id="1382801"/>
    <lineage>
        <taxon>Bacteria</taxon>
        <taxon>Pseudomonadati</taxon>
        <taxon>Pseudomonadota</taxon>
        <taxon>Alphaproteobacteria</taxon>
        <taxon>Maricaulales</taxon>
        <taxon>Maricaulaceae</taxon>
        <taxon>Glycocaulis</taxon>
    </lineage>
</organism>
<dbReference type="CDD" id="cd06154">
    <property type="entry name" value="YjgF_YER057c_UK114_like_6"/>
    <property type="match status" value="1"/>
</dbReference>
<sequence>MTRIRVHTAAPLEKRYAYCRAVRAGNLVFVTGTVAITPDGKPFAPGDHGAQAARALEIIAGALKEAGSDISDVVRTRMFVTGMNPAVQDAVGEAHRAVFADFPPATSMIGVAALVDPAFVVEIEADAVVG</sequence>
<dbReference type="SUPFAM" id="SSF55298">
    <property type="entry name" value="YjgF-like"/>
    <property type="match status" value="1"/>
</dbReference>
<dbReference type="InterPro" id="IPR006175">
    <property type="entry name" value="YjgF/YER057c/UK114"/>
</dbReference>
<name>A0ABQ1XVP1_9PROT</name>
<evidence type="ECO:0008006" key="3">
    <source>
        <dbReference type="Google" id="ProtNLM"/>
    </source>
</evidence>
<comment type="caution">
    <text evidence="1">The sequence shown here is derived from an EMBL/GenBank/DDBJ whole genome shotgun (WGS) entry which is preliminary data.</text>
</comment>
<keyword evidence="2" id="KW-1185">Reference proteome</keyword>
<dbReference type="EMBL" id="BMFS01000009">
    <property type="protein sequence ID" value="GGH04484.1"/>
    <property type="molecule type" value="Genomic_DNA"/>
</dbReference>
<reference evidence="2" key="1">
    <citation type="journal article" date="2019" name="Int. J. Syst. Evol. Microbiol.">
        <title>The Global Catalogue of Microorganisms (GCM) 10K type strain sequencing project: providing services to taxonomists for standard genome sequencing and annotation.</title>
        <authorList>
            <consortium name="The Broad Institute Genomics Platform"/>
            <consortium name="The Broad Institute Genome Sequencing Center for Infectious Disease"/>
            <person name="Wu L."/>
            <person name="Ma J."/>
        </authorList>
    </citation>
    <scope>NUCLEOTIDE SEQUENCE [LARGE SCALE GENOMIC DNA]</scope>
    <source>
        <strain evidence="2">CGMCC 1.12766</strain>
    </source>
</reference>
<proteinExistence type="predicted"/>
<dbReference type="Gene3D" id="3.30.1330.40">
    <property type="entry name" value="RutC-like"/>
    <property type="match status" value="1"/>
</dbReference>
<dbReference type="Proteomes" id="UP000648722">
    <property type="component" value="Unassembled WGS sequence"/>
</dbReference>
<accession>A0ABQ1XVP1</accession>
<protein>
    <recommendedName>
        <fullName evidence="3">RidA family protein</fullName>
    </recommendedName>
</protein>
<dbReference type="PANTHER" id="PTHR43857">
    <property type="entry name" value="BLR7761 PROTEIN"/>
    <property type="match status" value="1"/>
</dbReference>
<dbReference type="Pfam" id="PF01042">
    <property type="entry name" value="Ribonuc_L-PSP"/>
    <property type="match status" value="1"/>
</dbReference>
<evidence type="ECO:0000313" key="1">
    <source>
        <dbReference type="EMBL" id="GGH04484.1"/>
    </source>
</evidence>
<dbReference type="RefSeq" id="WP_188452553.1">
    <property type="nucleotide sequence ID" value="NZ_BMFS01000009.1"/>
</dbReference>
<dbReference type="InterPro" id="IPR035959">
    <property type="entry name" value="RutC-like_sf"/>
</dbReference>